<evidence type="ECO:0000256" key="2">
    <source>
        <dbReference type="ARBA" id="ARBA00022801"/>
    </source>
</evidence>
<dbReference type="Proteomes" id="UP001138540">
    <property type="component" value="Unassembled WGS sequence"/>
</dbReference>
<sequence length="467" mass="49691">MLKKFLMPGLLALAALMSEPAAAQVFEPCADATSFPVLAGSLCIESAVPLDAGGASTADKEMIALFVRKFPAANSDRRRGEIWLVAGGPGEPGASFLPVLPVLKRAFPDHDLIIPDHRGTGYSSKICPREEAPESDAGIALAGQEWGPCIGFMHANAARTRAFTITNAAHDLSTLIARHRGTGEVYLYGVSYGTQLILRMMQAAPARVDGIILDGLVPPEADQRWDLSRRTQVVDAVGRATLTPEQTERYRTLLAQKEPGWSAAVPGGDLRRFMGHLLSFSDLRDQIPTIIDGLLRNDTAPLAQVTADLQGRMEALGAYPQSPPSMPLIMLIGGSENNHRRDLTASIVTEEAKDALFTSAIPGLLVGSPAPLYDRDAFFGHVPARLPRTLVIHGTLDPNTPYEGAQLHAAALAGAGGDVRFTTVTGAAHFLPLVAPDCFVKVVSRFMTAGAAPDRCEAKAVSVSVKP</sequence>
<evidence type="ECO:0000256" key="3">
    <source>
        <dbReference type="SAM" id="SignalP"/>
    </source>
</evidence>
<evidence type="ECO:0000313" key="6">
    <source>
        <dbReference type="Proteomes" id="UP001138540"/>
    </source>
</evidence>
<dbReference type="InterPro" id="IPR000073">
    <property type="entry name" value="AB_hydrolase_1"/>
</dbReference>
<keyword evidence="2" id="KW-0378">Hydrolase</keyword>
<dbReference type="PANTHER" id="PTHR43248">
    <property type="entry name" value="2-SUCCINYL-6-HYDROXY-2,4-CYCLOHEXADIENE-1-CARBOXYLATE SYNTHASE"/>
    <property type="match status" value="1"/>
</dbReference>
<evidence type="ECO:0000256" key="1">
    <source>
        <dbReference type="ARBA" id="ARBA00010088"/>
    </source>
</evidence>
<dbReference type="InterPro" id="IPR029058">
    <property type="entry name" value="AB_hydrolase_fold"/>
</dbReference>
<gene>
    <name evidence="5" type="ORF">HNP60_000167</name>
</gene>
<protein>
    <submittedName>
        <fullName evidence="5">Pimeloyl-ACP methyl ester carboxylesterase</fullName>
    </submittedName>
</protein>
<dbReference type="Gene3D" id="3.40.50.1820">
    <property type="entry name" value="alpha/beta hydrolase"/>
    <property type="match status" value="1"/>
</dbReference>
<keyword evidence="6" id="KW-1185">Reference proteome</keyword>
<dbReference type="Pfam" id="PF00561">
    <property type="entry name" value="Abhydrolase_1"/>
    <property type="match status" value="1"/>
</dbReference>
<feature type="signal peptide" evidence="3">
    <location>
        <begin position="1"/>
        <end position="23"/>
    </location>
</feature>
<comment type="caution">
    <text evidence="5">The sequence shown here is derived from an EMBL/GenBank/DDBJ whole genome shotgun (WGS) entry which is preliminary data.</text>
</comment>
<accession>A0ABR6NAB0</accession>
<dbReference type="SUPFAM" id="SSF53474">
    <property type="entry name" value="alpha/beta-Hydrolases"/>
    <property type="match status" value="1"/>
</dbReference>
<proteinExistence type="inferred from homology"/>
<name>A0ABR6NAB0_9SPHN</name>
<dbReference type="RefSeq" id="WP_184149019.1">
    <property type="nucleotide sequence ID" value="NZ_JACHKA010000001.1"/>
</dbReference>
<feature type="chain" id="PRO_5046894599" evidence="3">
    <location>
        <begin position="24"/>
        <end position="467"/>
    </location>
</feature>
<reference evidence="5 6" key="1">
    <citation type="submission" date="2020-08" db="EMBL/GenBank/DDBJ databases">
        <title>Exploring microbial biodiversity for novel pathways involved in the catabolism of aromatic compounds derived from lignin.</title>
        <authorList>
            <person name="Elkins J."/>
        </authorList>
    </citation>
    <scope>NUCLEOTIDE SEQUENCE [LARGE SCALE GENOMIC DNA]</scope>
    <source>
        <strain evidence="5 6">B1D3A</strain>
    </source>
</reference>
<organism evidence="5 6">
    <name type="scientific">Sphingobium lignivorans</name>
    <dbReference type="NCBI Taxonomy" id="2735886"/>
    <lineage>
        <taxon>Bacteria</taxon>
        <taxon>Pseudomonadati</taxon>
        <taxon>Pseudomonadota</taxon>
        <taxon>Alphaproteobacteria</taxon>
        <taxon>Sphingomonadales</taxon>
        <taxon>Sphingomonadaceae</taxon>
        <taxon>Sphingobium</taxon>
    </lineage>
</organism>
<keyword evidence="3" id="KW-0732">Signal</keyword>
<feature type="domain" description="AB hydrolase-1" evidence="4">
    <location>
        <begin position="87"/>
        <end position="433"/>
    </location>
</feature>
<evidence type="ECO:0000259" key="4">
    <source>
        <dbReference type="Pfam" id="PF00561"/>
    </source>
</evidence>
<dbReference type="EMBL" id="JACHKA010000001">
    <property type="protein sequence ID" value="MBB5984193.1"/>
    <property type="molecule type" value="Genomic_DNA"/>
</dbReference>
<dbReference type="PANTHER" id="PTHR43248:SF25">
    <property type="entry name" value="AB HYDROLASE-1 DOMAIN-CONTAINING PROTEIN-RELATED"/>
    <property type="match status" value="1"/>
</dbReference>
<comment type="similarity">
    <text evidence="1">Belongs to the peptidase S33 family.</text>
</comment>
<dbReference type="InterPro" id="IPR051601">
    <property type="entry name" value="Serine_prot/Carboxylest_S33"/>
</dbReference>
<evidence type="ECO:0000313" key="5">
    <source>
        <dbReference type="EMBL" id="MBB5984193.1"/>
    </source>
</evidence>